<dbReference type="SUPFAM" id="SSF51735">
    <property type="entry name" value="NAD(P)-binding Rossmann-fold domains"/>
    <property type="match status" value="1"/>
</dbReference>
<dbReference type="SMART" id="SM00829">
    <property type="entry name" value="PKS_ER"/>
    <property type="match status" value="1"/>
</dbReference>
<sequence>MMTRTVVSSIVMTRDVIGFGERKKMSDNTAAWIDSAYADLTIRDAPMPKPGAGQLLLEVHAVAVNPLDAIIQSNGTVMYGWLRYPVILGEDVAGVVVETGAGVDDFAVGDRVVAYAMGLEKGRDAVSESGFQTYVAVDASLAAALPAATAFEDAAVLPLAVSTAAAGLFEKEQLGLDYSRLGDAAHRDEVVVIWGGATAVGGNAIQLARAAGYRVITTASAKNHDRMRRLGAEAAFDYRDPEAANRIVEAVGGSAVAGILAVAVGSAEPCLRIARATGATRIAMASPPVSFYEQPRRGGLSLARIRLFLKLGTRTALLQVRSRARGIRASFIWGSAIATSPVGPAVWGGYLPAALASGSHHLYPEAHIAGHGLSAIQEAIDTLRRGVSARKLVITLDHPPKNP</sequence>
<keyword evidence="3" id="KW-1185">Reference proteome</keyword>
<gene>
    <name evidence="2" type="ORF">QE375_002743</name>
</gene>
<dbReference type="PANTHER" id="PTHR45348">
    <property type="entry name" value="HYPOTHETICAL OXIDOREDUCTASE (EUROFUNG)"/>
    <property type="match status" value="1"/>
</dbReference>
<dbReference type="PANTHER" id="PTHR45348:SF2">
    <property type="entry name" value="ZINC-TYPE ALCOHOL DEHYDROGENASE-LIKE PROTEIN C2E1P3.01"/>
    <property type="match status" value="1"/>
</dbReference>
<dbReference type="InterPro" id="IPR047122">
    <property type="entry name" value="Trans-enoyl_RdTase-like"/>
</dbReference>
<dbReference type="InterPro" id="IPR013154">
    <property type="entry name" value="ADH-like_N"/>
</dbReference>
<reference evidence="2 3" key="1">
    <citation type="submission" date="2023-08" db="EMBL/GenBank/DDBJ databases">
        <title>Functional and genomic diversity of the sorghum phyllosphere microbiome.</title>
        <authorList>
            <person name="Shade A."/>
        </authorList>
    </citation>
    <scope>NUCLEOTIDE SEQUENCE [LARGE SCALE GENOMIC DNA]</scope>
    <source>
        <strain evidence="2 3">SORGH_AS_0445</strain>
    </source>
</reference>
<dbReference type="InterPro" id="IPR036291">
    <property type="entry name" value="NAD(P)-bd_dom_sf"/>
</dbReference>
<dbReference type="EMBL" id="JAVIZQ010000001">
    <property type="protein sequence ID" value="MDR6143189.1"/>
    <property type="molecule type" value="Genomic_DNA"/>
</dbReference>
<feature type="domain" description="Enoyl reductase (ER)" evidence="1">
    <location>
        <begin position="35"/>
        <end position="394"/>
    </location>
</feature>
<proteinExistence type="predicted"/>
<dbReference type="Pfam" id="PF08240">
    <property type="entry name" value="ADH_N"/>
    <property type="match status" value="1"/>
</dbReference>
<organism evidence="2 3">
    <name type="scientific">Microbacterium foliorum</name>
    <dbReference type="NCBI Taxonomy" id="104336"/>
    <lineage>
        <taxon>Bacteria</taxon>
        <taxon>Bacillati</taxon>
        <taxon>Actinomycetota</taxon>
        <taxon>Actinomycetes</taxon>
        <taxon>Micrococcales</taxon>
        <taxon>Microbacteriaceae</taxon>
        <taxon>Microbacterium</taxon>
    </lineage>
</organism>
<dbReference type="SUPFAM" id="SSF50129">
    <property type="entry name" value="GroES-like"/>
    <property type="match status" value="1"/>
</dbReference>
<dbReference type="Proteomes" id="UP001249291">
    <property type="component" value="Unassembled WGS sequence"/>
</dbReference>
<protein>
    <submittedName>
        <fullName evidence="2">NADPH:quinone reductase-like Zn-dependent oxidoreductase</fullName>
    </submittedName>
</protein>
<name>A0ABU1HV76_9MICO</name>
<dbReference type="Pfam" id="PF00107">
    <property type="entry name" value="ADH_zinc_N"/>
    <property type="match status" value="1"/>
</dbReference>
<dbReference type="InterPro" id="IPR020843">
    <property type="entry name" value="ER"/>
</dbReference>
<evidence type="ECO:0000313" key="2">
    <source>
        <dbReference type="EMBL" id="MDR6143189.1"/>
    </source>
</evidence>
<dbReference type="InterPro" id="IPR011032">
    <property type="entry name" value="GroES-like_sf"/>
</dbReference>
<dbReference type="Gene3D" id="3.90.180.10">
    <property type="entry name" value="Medium-chain alcohol dehydrogenases, catalytic domain"/>
    <property type="match status" value="1"/>
</dbReference>
<evidence type="ECO:0000313" key="3">
    <source>
        <dbReference type="Proteomes" id="UP001249291"/>
    </source>
</evidence>
<dbReference type="CDD" id="cd08249">
    <property type="entry name" value="enoyl_reductase_like"/>
    <property type="match status" value="1"/>
</dbReference>
<evidence type="ECO:0000259" key="1">
    <source>
        <dbReference type="SMART" id="SM00829"/>
    </source>
</evidence>
<dbReference type="Gene3D" id="3.40.50.720">
    <property type="entry name" value="NAD(P)-binding Rossmann-like Domain"/>
    <property type="match status" value="1"/>
</dbReference>
<dbReference type="InterPro" id="IPR013149">
    <property type="entry name" value="ADH-like_C"/>
</dbReference>
<comment type="caution">
    <text evidence="2">The sequence shown here is derived from an EMBL/GenBank/DDBJ whole genome shotgun (WGS) entry which is preliminary data.</text>
</comment>
<accession>A0ABU1HV76</accession>